<dbReference type="PANTHER" id="PTHR14149:SF14">
    <property type="entry name" value="CALPONIN-HOMOLOGY (CH) DOMAIN-CONTAINING PROTEIN"/>
    <property type="match status" value="1"/>
</dbReference>
<comment type="caution">
    <text evidence="4">The sequence shown here is derived from an EMBL/GenBank/DDBJ whole genome shotgun (WGS) entry which is preliminary data.</text>
</comment>
<dbReference type="SUPFAM" id="SSF143885">
    <property type="entry name" value="RGC domain-like"/>
    <property type="match status" value="1"/>
</dbReference>
<dbReference type="GO" id="GO:0005516">
    <property type="term" value="F:calmodulin binding"/>
    <property type="evidence" value="ECO:0007669"/>
    <property type="project" value="TreeGrafter"/>
</dbReference>
<dbReference type="PROSITE" id="PS50021">
    <property type="entry name" value="CH"/>
    <property type="match status" value="1"/>
</dbReference>
<feature type="compositionally biased region" description="Polar residues" evidence="2">
    <location>
        <begin position="456"/>
        <end position="471"/>
    </location>
</feature>
<dbReference type="GO" id="GO:0005096">
    <property type="term" value="F:GTPase activator activity"/>
    <property type="evidence" value="ECO:0007669"/>
    <property type="project" value="TreeGrafter"/>
</dbReference>
<gene>
    <name evidence="4" type="ORF">NESG_00753</name>
</gene>
<dbReference type="InterPro" id="IPR008936">
    <property type="entry name" value="Rho_GTPase_activation_prot"/>
</dbReference>
<feature type="region of interest" description="Disordered" evidence="2">
    <location>
        <begin position="189"/>
        <end position="213"/>
    </location>
</feature>
<evidence type="ECO:0000256" key="2">
    <source>
        <dbReference type="SAM" id="MobiDB-lite"/>
    </source>
</evidence>
<dbReference type="GeneID" id="77675726"/>
<dbReference type="SMART" id="SM00033">
    <property type="entry name" value="CH"/>
    <property type="match status" value="1"/>
</dbReference>
<accession>A0A086J384</accession>
<dbReference type="Gene3D" id="1.10.418.10">
    <property type="entry name" value="Calponin-like domain"/>
    <property type="match status" value="1"/>
</dbReference>
<evidence type="ECO:0000313" key="4">
    <source>
        <dbReference type="EMBL" id="KFG26602.1"/>
    </source>
</evidence>
<dbReference type="GO" id="GO:0005938">
    <property type="term" value="C:cell cortex"/>
    <property type="evidence" value="ECO:0007669"/>
    <property type="project" value="TreeGrafter"/>
</dbReference>
<feature type="compositionally biased region" description="Basic and acidic residues" evidence="2">
    <location>
        <begin position="199"/>
        <end position="213"/>
    </location>
</feature>
<feature type="coiled-coil region" evidence="1">
    <location>
        <begin position="296"/>
        <end position="330"/>
    </location>
</feature>
<sequence length="921" mass="103498">MQEGIYYSTIEEDRMLSAEELDRERSRNKIYEYLCRMQEAREWIENIIQEKIPDEFENALRNGVYLARLVSLFKPELAMKIFTDEVLQYRHTDNINVFFTFAKTIGLPSVFLFDLVDLYEHKNIPKVVYCILALAHYLSKKKIAIRPSNLVGRAIFTEDQIRKKEKEIEEAGISLPSFGDIQNAVNIRGHSKKQQSNGEADKEQKDTAERQEVSAVVESEKTIDFNESPEMKSMVEGSPMEISVDRSVHTVQSCARTLLSQQAFLELSGAAPVSIFTLRRSLHLLHGGEEKEEAVVEELNRILSLLFSENAELEKQVTLTENKISLLLRNMIQQSPSELCEKRPYMKYKTLQRLFARLQDDPAVITALVTSMRQREAEAFCSARLLPLFGHAKTPREEYAYLRIVEALVHAPRGYPLAALAVRALVISQDRTPVQKEILEMLIEARAREVQAESAPKSTNQSMHSGRSSGPSRIGENKTLVRVICSLVLDRPGDLPYAVRFYARTLSRALRADGKSEEEVAQQVVEALWIAHFMPALDKVCAVQDILPALLAYSDRIVEYVQLASGVESIAAHYTGQYIAARPMNNMLCITGEDVNYLLAALLKAPVAGDIKGIAADCHPIPFKLVFILPGGAVRAQETIGATEKRMCKWALIKILSHTRGKRLSEIIQGPSGKANSAIKTAQPKQEVESSDLANELKKALKIKGSAVQKEVINSMDDMVIDSPYKQDSEKAVEAAREAVKRYSQRLFDLGCIRSLEDCAEILQAVSAEIVNRVQLSISRKREIKATEKAIYSLERAREVIERRMKEGIQYLHDITVRIMQDSREYKRSAKALLLEGVIVRMYSWQAGQMDNIEMSLKAGDAGSIVVSILVIGIQSVTEKIELADLLVLDSQGEEEISVETLGTVFSVQKLVALINKKILQ</sequence>
<dbReference type="CDD" id="cd21206">
    <property type="entry name" value="CH_IQGAP"/>
    <property type="match status" value="1"/>
</dbReference>
<keyword evidence="1" id="KW-0175">Coiled coil</keyword>
<dbReference type="HOGENOM" id="CLU_011104_0_0_1"/>
<organism evidence="4 5">
    <name type="scientific">Nematocida ausubeli (strain ATCC PRA-371 / ERTm2)</name>
    <name type="common">Nematode killer fungus</name>
    <dbReference type="NCBI Taxonomy" id="1913371"/>
    <lineage>
        <taxon>Eukaryota</taxon>
        <taxon>Fungi</taxon>
        <taxon>Fungi incertae sedis</taxon>
        <taxon>Microsporidia</taxon>
        <taxon>Nematocida</taxon>
    </lineage>
</organism>
<name>A0A086J384_NEMA1</name>
<reference evidence="4 5" key="1">
    <citation type="journal article" date="2014" name="Genome Announc.">
        <title>Genome Sequence of the Microsporidian Species Nematocida sp1 Strain ERTm6 (ATCC PRA-372).</title>
        <authorList>
            <person name="Bakowski M.A."/>
            <person name="Priest M."/>
            <person name="Young S."/>
            <person name="Cuomo C.A."/>
            <person name="Troemel E.R."/>
        </authorList>
    </citation>
    <scope>NUCLEOTIDE SEQUENCE [LARGE SCALE GENOMIC DNA]</scope>
    <source>
        <strain evidence="4 5">ERTm6</strain>
    </source>
</reference>
<dbReference type="EMBL" id="AKIJ01000002">
    <property type="protein sequence ID" value="KFG26602.1"/>
    <property type="molecule type" value="Genomic_DNA"/>
</dbReference>
<evidence type="ECO:0000313" key="5">
    <source>
        <dbReference type="Proteomes" id="UP000054524"/>
    </source>
</evidence>
<dbReference type="Gene3D" id="1.10.506.10">
    <property type="entry name" value="GTPase Activation - p120gap, domain 1"/>
    <property type="match status" value="1"/>
</dbReference>
<dbReference type="AlphaFoldDB" id="A0A086J384"/>
<evidence type="ECO:0000259" key="3">
    <source>
        <dbReference type="PROSITE" id="PS50021"/>
    </source>
</evidence>
<keyword evidence="5" id="KW-1185">Reference proteome</keyword>
<dbReference type="GO" id="GO:1903479">
    <property type="term" value="P:mitotic actomyosin contractile ring assembly actin filament organization"/>
    <property type="evidence" value="ECO:0007669"/>
    <property type="project" value="TreeGrafter"/>
</dbReference>
<feature type="domain" description="Calponin-homology (CH)" evidence="3">
    <location>
        <begin position="34"/>
        <end position="139"/>
    </location>
</feature>
<dbReference type="GO" id="GO:0051015">
    <property type="term" value="F:actin filament binding"/>
    <property type="evidence" value="ECO:0007669"/>
    <property type="project" value="TreeGrafter"/>
</dbReference>
<proteinExistence type="predicted"/>
<dbReference type="SUPFAM" id="SSF47576">
    <property type="entry name" value="Calponin-homology domain, CH-domain"/>
    <property type="match status" value="1"/>
</dbReference>
<dbReference type="Pfam" id="PF00307">
    <property type="entry name" value="CH"/>
    <property type="match status" value="1"/>
</dbReference>
<dbReference type="Proteomes" id="UP000054524">
    <property type="component" value="Unassembled WGS sequence"/>
</dbReference>
<protein>
    <recommendedName>
        <fullName evidence="3">Calponin-homology (CH) domain-containing protein</fullName>
    </recommendedName>
</protein>
<dbReference type="InterPro" id="IPR001715">
    <property type="entry name" value="CH_dom"/>
</dbReference>
<feature type="region of interest" description="Disordered" evidence="2">
    <location>
        <begin position="452"/>
        <end position="474"/>
    </location>
</feature>
<dbReference type="PANTHER" id="PTHR14149">
    <property type="entry name" value="RAS GTPASE-ACTIVATING PROTEIN WITH IQ MOTIF"/>
    <property type="match status" value="1"/>
</dbReference>
<dbReference type="InterPro" id="IPR036872">
    <property type="entry name" value="CH_dom_sf"/>
</dbReference>
<evidence type="ECO:0000256" key="1">
    <source>
        <dbReference type="SAM" id="Coils"/>
    </source>
</evidence>
<dbReference type="RefSeq" id="XP_052905157.1">
    <property type="nucleotide sequence ID" value="XM_053048397.1"/>
</dbReference>